<evidence type="ECO:0000313" key="1">
    <source>
        <dbReference type="EMBL" id="GME74178.1"/>
    </source>
</evidence>
<proteinExistence type="predicted"/>
<dbReference type="Proteomes" id="UP001165064">
    <property type="component" value="Unassembled WGS sequence"/>
</dbReference>
<gene>
    <name evidence="1" type="ORF">Amon02_000167500</name>
</gene>
<organism evidence="1 2">
    <name type="scientific">Ambrosiozyma monospora</name>
    <name type="common">Yeast</name>
    <name type="synonym">Endomycopsis monosporus</name>
    <dbReference type="NCBI Taxonomy" id="43982"/>
    <lineage>
        <taxon>Eukaryota</taxon>
        <taxon>Fungi</taxon>
        <taxon>Dikarya</taxon>
        <taxon>Ascomycota</taxon>
        <taxon>Saccharomycotina</taxon>
        <taxon>Pichiomycetes</taxon>
        <taxon>Pichiales</taxon>
        <taxon>Pichiaceae</taxon>
        <taxon>Ambrosiozyma</taxon>
    </lineage>
</organism>
<evidence type="ECO:0000313" key="2">
    <source>
        <dbReference type="Proteomes" id="UP001165064"/>
    </source>
</evidence>
<name>A0ACB5SVZ6_AMBMO</name>
<dbReference type="EMBL" id="BSXS01000856">
    <property type="protein sequence ID" value="GME74178.1"/>
    <property type="molecule type" value="Genomic_DNA"/>
</dbReference>
<reference evidence="1" key="1">
    <citation type="submission" date="2023-04" db="EMBL/GenBank/DDBJ databases">
        <title>Ambrosiozyma monospora NBRC 10751.</title>
        <authorList>
            <person name="Ichikawa N."/>
            <person name="Sato H."/>
            <person name="Tonouchi N."/>
        </authorList>
    </citation>
    <scope>NUCLEOTIDE SEQUENCE</scope>
    <source>
        <strain evidence="1">NBRC 10751</strain>
    </source>
</reference>
<accession>A0ACB5SVZ6</accession>
<sequence>MQSKNVAAENDVKTYKEQMEVLQKDVLFMKLDIKSNMTIRENRSQIREACEYLLADPCRYWKAIHLILGTVDTSLTYDDIHGSGTIHPYRTTSSIFSRLLSSLDDLPQKHEHNLPKTNKPVDQEINITPVLCDETPSFDYFNDYVKSFGLDLMEFLQADETNKTIKNEIWLIVCSLKSKVYEVVDVNGNELATHLPGFCIPDMIMANTGLIPVYSLFTIECKTGPLQTFEEARVHAPQLLRECIFCASEYGVLTNSIDYWFFKFELDPNNLSFGKTGKPESRYFFWHCPPVNSPIPAKMMICLLHDIQLKKRESLTTRYLGELIKI</sequence>
<keyword evidence="2" id="KW-1185">Reference proteome</keyword>
<protein>
    <submittedName>
        <fullName evidence="1">Unnamed protein product</fullName>
    </submittedName>
</protein>
<comment type="caution">
    <text evidence="1">The sequence shown here is derived from an EMBL/GenBank/DDBJ whole genome shotgun (WGS) entry which is preliminary data.</text>
</comment>